<dbReference type="InterPro" id="IPR024925">
    <property type="entry name" value="Malonyl_CoA-ACP_transAc"/>
</dbReference>
<accession>A0A1G5SB56</accession>
<evidence type="ECO:0000256" key="6">
    <source>
        <dbReference type="PIRNR" id="PIRNR000446"/>
    </source>
</evidence>
<evidence type="ECO:0000256" key="1">
    <source>
        <dbReference type="ARBA" id="ARBA00013258"/>
    </source>
</evidence>
<keyword evidence="4 6" id="KW-0012">Acyltransferase</keyword>
<dbReference type="InterPro" id="IPR001227">
    <property type="entry name" value="Ac_transferase_dom_sf"/>
</dbReference>
<comment type="similarity">
    <text evidence="6">Belongs to the fabD family.</text>
</comment>
<dbReference type="EMBL" id="FMWO01000020">
    <property type="protein sequence ID" value="SCZ84348.1"/>
    <property type="molecule type" value="Genomic_DNA"/>
</dbReference>
<evidence type="ECO:0000256" key="7">
    <source>
        <dbReference type="PIRSR" id="PIRSR000446-1"/>
    </source>
</evidence>
<dbReference type="STRING" id="51642.NSMM_150086"/>
<dbReference type="SUPFAM" id="SSF52151">
    <property type="entry name" value="FabD/lysophospholipase-like"/>
    <property type="match status" value="1"/>
</dbReference>
<dbReference type="EC" id="2.3.1.39" evidence="1 6"/>
<evidence type="ECO:0000256" key="4">
    <source>
        <dbReference type="ARBA" id="ARBA00023315"/>
    </source>
</evidence>
<dbReference type="Proteomes" id="UP000198729">
    <property type="component" value="Unassembled WGS sequence"/>
</dbReference>
<name>A0A1G5SB56_9PROT</name>
<dbReference type="InterPro" id="IPR050858">
    <property type="entry name" value="Mal-CoA-ACP_Trans/PKS_FabD"/>
</dbReference>
<dbReference type="GO" id="GO:0006633">
    <property type="term" value="P:fatty acid biosynthetic process"/>
    <property type="evidence" value="ECO:0007669"/>
    <property type="project" value="TreeGrafter"/>
</dbReference>
<dbReference type="GO" id="GO:0005829">
    <property type="term" value="C:cytosol"/>
    <property type="evidence" value="ECO:0007669"/>
    <property type="project" value="TreeGrafter"/>
</dbReference>
<dbReference type="Gene3D" id="3.40.366.10">
    <property type="entry name" value="Malonyl-Coenzyme A Acyl Carrier Protein, domain 2"/>
    <property type="match status" value="1"/>
</dbReference>
<reference evidence="9 10" key="1">
    <citation type="submission" date="2016-10" db="EMBL/GenBank/DDBJ databases">
        <authorList>
            <person name="de Groot N.N."/>
        </authorList>
    </citation>
    <scope>NUCLEOTIDE SEQUENCE [LARGE SCALE GENOMIC DNA]</scope>
    <source>
        <strain evidence="9">1</strain>
    </source>
</reference>
<dbReference type="InterPro" id="IPR016035">
    <property type="entry name" value="Acyl_Trfase/lysoPLipase"/>
</dbReference>
<gene>
    <name evidence="9" type="primary">fabD</name>
    <name evidence="9" type="ORF">NSMM_150086</name>
</gene>
<evidence type="ECO:0000256" key="2">
    <source>
        <dbReference type="ARBA" id="ARBA00018953"/>
    </source>
</evidence>
<dbReference type="GO" id="GO:0004314">
    <property type="term" value="F:[acyl-carrier-protein] S-malonyltransferase activity"/>
    <property type="evidence" value="ECO:0007669"/>
    <property type="project" value="UniProtKB-EC"/>
</dbReference>
<dbReference type="FunFam" id="3.30.70.250:FF:000001">
    <property type="entry name" value="Malonyl CoA-acyl carrier protein transacylase"/>
    <property type="match status" value="1"/>
</dbReference>
<keyword evidence="10" id="KW-1185">Reference proteome</keyword>
<feature type="active site" evidence="7">
    <location>
        <position position="90"/>
    </location>
</feature>
<dbReference type="InterPro" id="IPR016036">
    <property type="entry name" value="Malonyl_transacylase_ACP-bd"/>
</dbReference>
<dbReference type="PANTHER" id="PTHR42681">
    <property type="entry name" value="MALONYL-COA-ACYL CARRIER PROTEIN TRANSACYLASE, MITOCHONDRIAL"/>
    <property type="match status" value="1"/>
</dbReference>
<evidence type="ECO:0000313" key="9">
    <source>
        <dbReference type="EMBL" id="SCZ84348.1"/>
    </source>
</evidence>
<feature type="domain" description="Malonyl-CoA:ACP transacylase (MAT)" evidence="8">
    <location>
        <begin position="6"/>
        <end position="302"/>
    </location>
</feature>
<dbReference type="RefSeq" id="WP_090283746.1">
    <property type="nucleotide sequence ID" value="NZ_FMWO01000020.1"/>
</dbReference>
<dbReference type="InterPro" id="IPR004410">
    <property type="entry name" value="Malonyl_CoA-ACP_transAc_FabD"/>
</dbReference>
<dbReference type="AlphaFoldDB" id="A0A1G5SB56"/>
<evidence type="ECO:0000256" key="3">
    <source>
        <dbReference type="ARBA" id="ARBA00022679"/>
    </source>
</evidence>
<keyword evidence="3 6" id="KW-0808">Transferase</keyword>
<dbReference type="PIRSF" id="PIRSF000446">
    <property type="entry name" value="Mct"/>
    <property type="match status" value="1"/>
</dbReference>
<comment type="catalytic activity">
    <reaction evidence="5 6">
        <text>holo-[ACP] + malonyl-CoA = malonyl-[ACP] + CoA</text>
        <dbReference type="Rhea" id="RHEA:41792"/>
        <dbReference type="Rhea" id="RHEA-COMP:9623"/>
        <dbReference type="Rhea" id="RHEA-COMP:9685"/>
        <dbReference type="ChEBI" id="CHEBI:57287"/>
        <dbReference type="ChEBI" id="CHEBI:57384"/>
        <dbReference type="ChEBI" id="CHEBI:64479"/>
        <dbReference type="ChEBI" id="CHEBI:78449"/>
        <dbReference type="EC" id="2.3.1.39"/>
    </reaction>
</comment>
<evidence type="ECO:0000256" key="5">
    <source>
        <dbReference type="ARBA" id="ARBA00048462"/>
    </source>
</evidence>
<dbReference type="OrthoDB" id="9808564at2"/>
<dbReference type="NCBIfam" id="TIGR00128">
    <property type="entry name" value="fabD"/>
    <property type="match status" value="1"/>
</dbReference>
<organism evidence="9 10">
    <name type="scientific">Nitrosomonas mobilis</name>
    <dbReference type="NCBI Taxonomy" id="51642"/>
    <lineage>
        <taxon>Bacteria</taxon>
        <taxon>Pseudomonadati</taxon>
        <taxon>Pseudomonadota</taxon>
        <taxon>Betaproteobacteria</taxon>
        <taxon>Nitrosomonadales</taxon>
        <taxon>Nitrosomonadaceae</taxon>
        <taxon>Nitrosomonas</taxon>
    </lineage>
</organism>
<feature type="active site" evidence="7">
    <location>
        <position position="202"/>
    </location>
</feature>
<evidence type="ECO:0000259" key="8">
    <source>
        <dbReference type="SMART" id="SM00827"/>
    </source>
</evidence>
<protein>
    <recommendedName>
        <fullName evidence="2 6">Malonyl CoA-acyl carrier protein transacylase</fullName>
        <ecNumber evidence="1 6">2.3.1.39</ecNumber>
    </recommendedName>
</protein>
<proteinExistence type="inferred from homology"/>
<sequence>MKTAFVFPGQGSQSIGMMLGYANDIVVRTTFEEASEILHQDIWALVANGPESTLNLTINTQPVMLAANIAIYRAWRKAGGIIPEILAGHSLGEYAALVAAEALDFADALQLVRYRAQVMQESVPDGIGGMAAIVGLDDNTVAMLCQKVTRELPELSLTPANFNALGQVVIAGHKTAVLQGIALAKQNGAKLAVLLPVSIPSHCPLMHEAASKFSMMLQKITIKPAIIPVLHNVDYAHHAAIDDVRRVLEQQLYYPVRWTQTIQAMAAQGITHIVECGPGKVLSGLTRRIDKNLTSITLSDAANLQQAIIAAGPVEEE</sequence>
<dbReference type="SUPFAM" id="SSF55048">
    <property type="entry name" value="Probable ACP-binding domain of malonyl-CoA ACP transacylase"/>
    <property type="match status" value="1"/>
</dbReference>
<dbReference type="SMART" id="SM00827">
    <property type="entry name" value="PKS_AT"/>
    <property type="match status" value="1"/>
</dbReference>
<evidence type="ECO:0000313" key="10">
    <source>
        <dbReference type="Proteomes" id="UP000198729"/>
    </source>
</evidence>
<dbReference type="Pfam" id="PF00698">
    <property type="entry name" value="Acyl_transf_1"/>
    <property type="match status" value="1"/>
</dbReference>
<dbReference type="Gene3D" id="3.30.70.250">
    <property type="entry name" value="Malonyl-CoA ACP transacylase, ACP-binding"/>
    <property type="match status" value="1"/>
</dbReference>
<dbReference type="InterPro" id="IPR014043">
    <property type="entry name" value="Acyl_transferase_dom"/>
</dbReference>
<dbReference type="PANTHER" id="PTHR42681:SF1">
    <property type="entry name" value="MALONYL-COA-ACYL CARRIER PROTEIN TRANSACYLASE, MITOCHONDRIAL"/>
    <property type="match status" value="1"/>
</dbReference>